<evidence type="ECO:0000256" key="1">
    <source>
        <dbReference type="ARBA" id="ARBA00004123"/>
    </source>
</evidence>
<gene>
    <name evidence="8" type="primary">LOC104707078</name>
</gene>
<dbReference type="InterPro" id="IPR002100">
    <property type="entry name" value="TF_MADSbox"/>
</dbReference>
<dbReference type="InterPro" id="IPR036879">
    <property type="entry name" value="TF_MADSbox_sf"/>
</dbReference>
<organism evidence="7 8">
    <name type="scientific">Camelina sativa</name>
    <name type="common">False flax</name>
    <name type="synonym">Myagrum sativum</name>
    <dbReference type="NCBI Taxonomy" id="90675"/>
    <lineage>
        <taxon>Eukaryota</taxon>
        <taxon>Viridiplantae</taxon>
        <taxon>Streptophyta</taxon>
        <taxon>Embryophyta</taxon>
        <taxon>Tracheophyta</taxon>
        <taxon>Spermatophyta</taxon>
        <taxon>Magnoliopsida</taxon>
        <taxon>eudicotyledons</taxon>
        <taxon>Gunneridae</taxon>
        <taxon>Pentapetalae</taxon>
        <taxon>rosids</taxon>
        <taxon>malvids</taxon>
        <taxon>Brassicales</taxon>
        <taxon>Brassicaceae</taxon>
        <taxon>Camelineae</taxon>
        <taxon>Camelina</taxon>
    </lineage>
</organism>
<dbReference type="PANTHER" id="PTHR11945:SF776">
    <property type="entry name" value="AGAMOUS-LIKE 50-RELATED"/>
    <property type="match status" value="1"/>
</dbReference>
<keyword evidence="4" id="KW-0804">Transcription</keyword>
<accession>A0ABM0T6L7</accession>
<keyword evidence="3" id="KW-0238">DNA-binding</keyword>
<keyword evidence="5" id="KW-0539">Nucleus</keyword>
<protein>
    <submittedName>
        <fullName evidence="8">Agamous-like MADS-box protein AGL62</fullName>
    </submittedName>
</protein>
<reference evidence="8" key="2">
    <citation type="submission" date="2025-08" db="UniProtKB">
        <authorList>
            <consortium name="RefSeq"/>
        </authorList>
    </citation>
    <scope>IDENTIFICATION</scope>
    <source>
        <tissue evidence="8">Leaf</tissue>
    </source>
</reference>
<evidence type="ECO:0000256" key="5">
    <source>
        <dbReference type="ARBA" id="ARBA00023242"/>
    </source>
</evidence>
<dbReference type="Gene3D" id="3.40.1810.10">
    <property type="entry name" value="Transcription factor, MADS-box"/>
    <property type="match status" value="1"/>
</dbReference>
<reference evidence="7" key="1">
    <citation type="journal article" date="2014" name="Nat. Commun.">
        <title>The emerging biofuel crop Camelina sativa retains a highly undifferentiated hexaploid genome structure.</title>
        <authorList>
            <person name="Kagale S."/>
            <person name="Koh C."/>
            <person name="Nixon J."/>
            <person name="Bollina V."/>
            <person name="Clarke W.E."/>
            <person name="Tuteja R."/>
            <person name="Spillane C."/>
            <person name="Robinson S.J."/>
            <person name="Links M.G."/>
            <person name="Clarke C."/>
            <person name="Higgins E.E."/>
            <person name="Huebert T."/>
            <person name="Sharpe A.G."/>
            <person name="Parkin I.A."/>
        </authorList>
    </citation>
    <scope>NUCLEOTIDE SEQUENCE [LARGE SCALE GENOMIC DNA]</scope>
    <source>
        <strain evidence="7">cv. DH55</strain>
    </source>
</reference>
<name>A0ABM0T6L7_CAMSA</name>
<evidence type="ECO:0000313" key="7">
    <source>
        <dbReference type="Proteomes" id="UP000694864"/>
    </source>
</evidence>
<keyword evidence="7" id="KW-1185">Reference proteome</keyword>
<dbReference type="Proteomes" id="UP000694864">
    <property type="component" value="Chromosome 1"/>
</dbReference>
<dbReference type="GeneID" id="104707078"/>
<evidence type="ECO:0000313" key="8">
    <source>
        <dbReference type="RefSeq" id="XP_010421657.1"/>
    </source>
</evidence>
<dbReference type="PRINTS" id="PR00404">
    <property type="entry name" value="MADSDOMAIN"/>
</dbReference>
<dbReference type="InterPro" id="IPR033896">
    <property type="entry name" value="MEF2-like_N"/>
</dbReference>
<dbReference type="RefSeq" id="XP_010421657.1">
    <property type="nucleotide sequence ID" value="XM_010423355.1"/>
</dbReference>
<evidence type="ECO:0000256" key="4">
    <source>
        <dbReference type="ARBA" id="ARBA00023163"/>
    </source>
</evidence>
<sequence length="253" mass="29173">MVRSNKGRQKIEMKKIKNESNLQVTFSKRRFGLFKKASELCTLCGAEILMIVFSPGGKAFSFGHPGVKELIHRFLNVNHNSLIPHQPNYNLQLAESCLDRNIQYLNEMLTQVLARQEKAKHNRMALDMVRQSREERGKSWYEKDVKELDLNETDNLICALQDVKKKVVSEMSDYPQLNVSHQSYMGETFVFGGGRNVDVGGIDLFDQRVNTFSYNPVMDFPYQTPFFGYNNDGVIVPGYNMNYMSSHNFNGRY</sequence>
<dbReference type="Pfam" id="PF00319">
    <property type="entry name" value="SRF-TF"/>
    <property type="match status" value="1"/>
</dbReference>
<comment type="subcellular location">
    <subcellularLocation>
        <location evidence="1">Nucleus</location>
    </subcellularLocation>
</comment>
<dbReference type="PANTHER" id="PTHR11945">
    <property type="entry name" value="MADS BOX PROTEIN"/>
    <property type="match status" value="1"/>
</dbReference>
<evidence type="ECO:0000259" key="6">
    <source>
        <dbReference type="PROSITE" id="PS50066"/>
    </source>
</evidence>
<keyword evidence="2" id="KW-0805">Transcription regulation</keyword>
<dbReference type="CDD" id="cd00265">
    <property type="entry name" value="MADS_MEF2_like"/>
    <property type="match status" value="1"/>
</dbReference>
<dbReference type="PROSITE" id="PS50066">
    <property type="entry name" value="MADS_BOX_2"/>
    <property type="match status" value="1"/>
</dbReference>
<proteinExistence type="predicted"/>
<evidence type="ECO:0000256" key="3">
    <source>
        <dbReference type="ARBA" id="ARBA00023125"/>
    </source>
</evidence>
<dbReference type="SMART" id="SM00432">
    <property type="entry name" value="MADS"/>
    <property type="match status" value="1"/>
</dbReference>
<feature type="domain" description="MADS-box" evidence="6">
    <location>
        <begin position="6"/>
        <end position="66"/>
    </location>
</feature>
<evidence type="ECO:0000256" key="2">
    <source>
        <dbReference type="ARBA" id="ARBA00023015"/>
    </source>
</evidence>
<dbReference type="SUPFAM" id="SSF55455">
    <property type="entry name" value="SRF-like"/>
    <property type="match status" value="1"/>
</dbReference>